<dbReference type="Gramene" id="TVU12539">
    <property type="protein sequence ID" value="TVU12539"/>
    <property type="gene ID" value="EJB05_46190"/>
</dbReference>
<evidence type="ECO:0000313" key="3">
    <source>
        <dbReference type="Proteomes" id="UP000324897"/>
    </source>
</evidence>
<keyword evidence="1" id="KW-0732">Signal</keyword>
<name>A0A5J9TMB4_9POAL</name>
<evidence type="ECO:0008006" key="4">
    <source>
        <dbReference type="Google" id="ProtNLM"/>
    </source>
</evidence>
<accession>A0A5J9TMB4</accession>
<feature type="non-terminal residue" evidence="2">
    <location>
        <position position="81"/>
    </location>
</feature>
<keyword evidence="3" id="KW-1185">Reference proteome</keyword>
<dbReference type="EMBL" id="RWGY01000039">
    <property type="protein sequence ID" value="TVU12539.1"/>
    <property type="molecule type" value="Genomic_DNA"/>
</dbReference>
<comment type="caution">
    <text evidence="2">The sequence shown here is derived from an EMBL/GenBank/DDBJ whole genome shotgun (WGS) entry which is preliminary data.</text>
</comment>
<sequence length="81" mass="8508">MVGVVTVFLFIALVPPPALSRPQPLDAGGISSPAINSTTTTSDASNDCDLVFCIKRVCGSDAHGEDIYCYCCEPNPTFHGC</sequence>
<dbReference type="Proteomes" id="UP000324897">
    <property type="component" value="Chromosome 3"/>
</dbReference>
<evidence type="ECO:0000313" key="2">
    <source>
        <dbReference type="EMBL" id="TVU12539.1"/>
    </source>
</evidence>
<feature type="chain" id="PRO_5023897200" description="Embryo surrounding factor 1 brassicaceae domain-containing protein" evidence="1">
    <location>
        <begin position="21"/>
        <end position="81"/>
    </location>
</feature>
<protein>
    <recommendedName>
        <fullName evidence="4">Embryo surrounding factor 1 brassicaceae domain-containing protein</fullName>
    </recommendedName>
</protein>
<evidence type="ECO:0000256" key="1">
    <source>
        <dbReference type="SAM" id="SignalP"/>
    </source>
</evidence>
<feature type="signal peptide" evidence="1">
    <location>
        <begin position="1"/>
        <end position="20"/>
    </location>
</feature>
<organism evidence="2 3">
    <name type="scientific">Eragrostis curvula</name>
    <name type="common">weeping love grass</name>
    <dbReference type="NCBI Taxonomy" id="38414"/>
    <lineage>
        <taxon>Eukaryota</taxon>
        <taxon>Viridiplantae</taxon>
        <taxon>Streptophyta</taxon>
        <taxon>Embryophyta</taxon>
        <taxon>Tracheophyta</taxon>
        <taxon>Spermatophyta</taxon>
        <taxon>Magnoliopsida</taxon>
        <taxon>Liliopsida</taxon>
        <taxon>Poales</taxon>
        <taxon>Poaceae</taxon>
        <taxon>PACMAD clade</taxon>
        <taxon>Chloridoideae</taxon>
        <taxon>Eragrostideae</taxon>
        <taxon>Eragrostidinae</taxon>
        <taxon>Eragrostis</taxon>
    </lineage>
</organism>
<proteinExistence type="predicted"/>
<dbReference type="AlphaFoldDB" id="A0A5J9TMB4"/>
<reference evidence="2 3" key="1">
    <citation type="journal article" date="2019" name="Sci. Rep.">
        <title>A high-quality genome of Eragrostis curvula grass provides insights into Poaceae evolution and supports new strategies to enhance forage quality.</title>
        <authorList>
            <person name="Carballo J."/>
            <person name="Santos B.A.C.M."/>
            <person name="Zappacosta D."/>
            <person name="Garbus I."/>
            <person name="Selva J.P."/>
            <person name="Gallo C.A."/>
            <person name="Diaz A."/>
            <person name="Albertini E."/>
            <person name="Caccamo M."/>
            <person name="Echenique V."/>
        </authorList>
    </citation>
    <scope>NUCLEOTIDE SEQUENCE [LARGE SCALE GENOMIC DNA]</scope>
    <source>
        <strain evidence="3">cv. Victoria</strain>
        <tissue evidence="2">Leaf</tissue>
    </source>
</reference>
<gene>
    <name evidence="2" type="ORF">EJB05_46190</name>
</gene>